<name>A0A5B6WZE2_9ROSI</name>
<dbReference type="GO" id="GO:0003676">
    <property type="term" value="F:nucleic acid binding"/>
    <property type="evidence" value="ECO:0007669"/>
    <property type="project" value="InterPro"/>
</dbReference>
<dbReference type="InterPro" id="IPR041577">
    <property type="entry name" value="RT_RNaseH_2"/>
</dbReference>
<dbReference type="InterPro" id="IPR036397">
    <property type="entry name" value="RNaseH_sf"/>
</dbReference>
<dbReference type="PANTHER" id="PTHR45835">
    <property type="entry name" value="YALI0A06105P"/>
    <property type="match status" value="1"/>
</dbReference>
<protein>
    <submittedName>
        <fullName evidence="3">Integrase, catalytic core</fullName>
    </submittedName>
</protein>
<evidence type="ECO:0000259" key="1">
    <source>
        <dbReference type="Pfam" id="PF17919"/>
    </source>
</evidence>
<evidence type="ECO:0000259" key="2">
    <source>
        <dbReference type="Pfam" id="PF24626"/>
    </source>
</evidence>
<dbReference type="PANTHER" id="PTHR45835:SF99">
    <property type="entry name" value="CHROMO DOMAIN-CONTAINING PROTEIN-RELATED"/>
    <property type="match status" value="1"/>
</dbReference>
<organism evidence="3 4">
    <name type="scientific">Gossypium australe</name>
    <dbReference type="NCBI Taxonomy" id="47621"/>
    <lineage>
        <taxon>Eukaryota</taxon>
        <taxon>Viridiplantae</taxon>
        <taxon>Streptophyta</taxon>
        <taxon>Embryophyta</taxon>
        <taxon>Tracheophyta</taxon>
        <taxon>Spermatophyta</taxon>
        <taxon>Magnoliopsida</taxon>
        <taxon>eudicotyledons</taxon>
        <taxon>Gunneridae</taxon>
        <taxon>Pentapetalae</taxon>
        <taxon>rosids</taxon>
        <taxon>malvids</taxon>
        <taxon>Malvales</taxon>
        <taxon>Malvaceae</taxon>
        <taxon>Malvoideae</taxon>
        <taxon>Gossypium</taxon>
    </lineage>
</organism>
<dbReference type="OrthoDB" id="1738613at2759"/>
<proteinExistence type="predicted"/>
<dbReference type="Pfam" id="PF17919">
    <property type="entry name" value="RT_RNaseH_2"/>
    <property type="match status" value="1"/>
</dbReference>
<feature type="domain" description="Reverse transcriptase/retrotransposon-derived protein RNase H-like" evidence="1">
    <location>
        <begin position="18"/>
        <end position="108"/>
    </location>
</feature>
<sequence>MIVTLMTRLLQKDVKFEWSMKCQQSFDQLKALLTEAPIFVQLESGKEFVIYNDASLNSLDFVLMQEGKVIAYAFRQLKPHEKNYPTYDLELATIIFALKIWRHNLYELKAKLVFLQQICEAQNCDNDLQTKRIQFCQQVKAEHQVPSGLLQPVMIPKWKWDRVTMDFVSGLPLSPKKKYAIWVVVDRLTKSGHFIPVRTDYSLDKLVELYISDIVRLHWIPVSIISDRDLRFTSRFWKKLQEALGMSFIWSQMSNSIVLDELCEKKIHGVDLIRETEEQLKVIRDSLKAASDQQRSYANLKRKDIEFQISDKVFLEVSLWKKILRFGHKGKLSLRFIGPYEIIERIGPVAYRLALPSGLEKVTGVEEVTWESEEAMRKQYPNLFAGKIFGDVNP</sequence>
<gene>
    <name evidence="3" type="ORF">EPI10_031134</name>
</gene>
<evidence type="ECO:0000313" key="3">
    <source>
        <dbReference type="EMBL" id="KAA3487299.1"/>
    </source>
</evidence>
<dbReference type="AlphaFoldDB" id="A0A5B6WZE2"/>
<keyword evidence="4" id="KW-1185">Reference proteome</keyword>
<dbReference type="InterPro" id="IPR056924">
    <property type="entry name" value="SH3_Tf2-1"/>
</dbReference>
<dbReference type="Proteomes" id="UP000325315">
    <property type="component" value="Unassembled WGS sequence"/>
</dbReference>
<comment type="caution">
    <text evidence="3">The sequence shown here is derived from an EMBL/GenBank/DDBJ whole genome shotgun (WGS) entry which is preliminary data.</text>
</comment>
<dbReference type="SUPFAM" id="SSF53098">
    <property type="entry name" value="Ribonuclease H-like"/>
    <property type="match status" value="1"/>
</dbReference>
<dbReference type="InterPro" id="IPR012337">
    <property type="entry name" value="RNaseH-like_sf"/>
</dbReference>
<dbReference type="EMBL" id="SMMG02000001">
    <property type="protein sequence ID" value="KAA3487299.1"/>
    <property type="molecule type" value="Genomic_DNA"/>
</dbReference>
<dbReference type="SUPFAM" id="SSF56672">
    <property type="entry name" value="DNA/RNA polymerases"/>
    <property type="match status" value="1"/>
</dbReference>
<evidence type="ECO:0000313" key="4">
    <source>
        <dbReference type="Proteomes" id="UP000325315"/>
    </source>
</evidence>
<feature type="domain" description="Tf2-1-like SH3-like" evidence="2">
    <location>
        <begin position="311"/>
        <end position="362"/>
    </location>
</feature>
<dbReference type="Gene3D" id="3.30.420.10">
    <property type="entry name" value="Ribonuclease H-like superfamily/Ribonuclease H"/>
    <property type="match status" value="1"/>
</dbReference>
<accession>A0A5B6WZE2</accession>
<dbReference type="InterPro" id="IPR043128">
    <property type="entry name" value="Rev_trsase/Diguanyl_cyclase"/>
</dbReference>
<dbReference type="InterPro" id="IPR043502">
    <property type="entry name" value="DNA/RNA_pol_sf"/>
</dbReference>
<dbReference type="Gene3D" id="3.30.70.270">
    <property type="match status" value="1"/>
</dbReference>
<dbReference type="Pfam" id="PF24626">
    <property type="entry name" value="SH3_Tf2-1"/>
    <property type="match status" value="1"/>
</dbReference>
<reference evidence="4" key="1">
    <citation type="journal article" date="2019" name="Plant Biotechnol. J.">
        <title>Genome sequencing of the Australian wild diploid species Gossypium australe highlights disease resistance and delayed gland morphogenesis.</title>
        <authorList>
            <person name="Cai Y."/>
            <person name="Cai X."/>
            <person name="Wang Q."/>
            <person name="Wang P."/>
            <person name="Zhang Y."/>
            <person name="Cai C."/>
            <person name="Xu Y."/>
            <person name="Wang K."/>
            <person name="Zhou Z."/>
            <person name="Wang C."/>
            <person name="Geng S."/>
            <person name="Li B."/>
            <person name="Dong Q."/>
            <person name="Hou Y."/>
            <person name="Wang H."/>
            <person name="Ai P."/>
            <person name="Liu Z."/>
            <person name="Yi F."/>
            <person name="Sun M."/>
            <person name="An G."/>
            <person name="Cheng J."/>
            <person name="Zhang Y."/>
            <person name="Shi Q."/>
            <person name="Xie Y."/>
            <person name="Shi X."/>
            <person name="Chang Y."/>
            <person name="Huang F."/>
            <person name="Chen Y."/>
            <person name="Hong S."/>
            <person name="Mi L."/>
            <person name="Sun Q."/>
            <person name="Zhang L."/>
            <person name="Zhou B."/>
            <person name="Peng R."/>
            <person name="Zhang X."/>
            <person name="Liu F."/>
        </authorList>
    </citation>
    <scope>NUCLEOTIDE SEQUENCE [LARGE SCALE GENOMIC DNA]</scope>
    <source>
        <strain evidence="4">cv. PA1801</strain>
    </source>
</reference>